<dbReference type="EMBL" id="SHKW01000002">
    <property type="protein sequence ID" value="RZU35611.1"/>
    <property type="molecule type" value="Genomic_DNA"/>
</dbReference>
<dbReference type="Gene3D" id="3.30.70.1790">
    <property type="entry name" value="RepB DNA-primase, N-terminal domain"/>
    <property type="match status" value="1"/>
</dbReference>
<name>A0A4Q7YGI2_9BACT</name>
<dbReference type="Proteomes" id="UP000292958">
    <property type="component" value="Unassembled WGS sequence"/>
</dbReference>
<dbReference type="OrthoDB" id="955344at2"/>
<proteinExistence type="predicted"/>
<feature type="domain" description="RepB-like DNA primase" evidence="1">
    <location>
        <begin position="9"/>
        <end position="188"/>
    </location>
</feature>
<evidence type="ECO:0000313" key="2">
    <source>
        <dbReference type="EMBL" id="RZU35611.1"/>
    </source>
</evidence>
<comment type="caution">
    <text evidence="2">The sequence shown here is derived from an EMBL/GenBank/DDBJ whole genome shotgun (WGS) entry which is preliminary data.</text>
</comment>
<keyword evidence="3" id="KW-1185">Reference proteome</keyword>
<sequence length="284" mass="32083">MNKTESTVRIMLTAIEAPLYDVGVLSERGMLPGLDGISAAAVLDRLSLLKYRNAHSSHIYIRPSGEHRFTTLDDLSETSLARLSADGFNPCAVVETSAGNFQAWLKHPRTFPKLLGTFAAQTLAERYDADPSAADWRRFGRLPGFTNCKPKYRKSDGLFPFVRLHSHSGQQYPMAEAFEQEITMLYEAREQQHEARRLESSLSPRRGPRLSNLSLERFRSSTKYQDRPAAADIAFCVAAFANGMTEDRIGCALEDDYLSRDPSPSKRAAYIRRTMEKARRWAER</sequence>
<dbReference type="Gene3D" id="3.30.1490.240">
    <property type="entry name" value="RepB DNA-primase, N-terminal domain"/>
    <property type="match status" value="1"/>
</dbReference>
<dbReference type="AlphaFoldDB" id="A0A4Q7YGI2"/>
<organism evidence="2 3">
    <name type="scientific">Edaphobacter modestus</name>
    <dbReference type="NCBI Taxonomy" id="388466"/>
    <lineage>
        <taxon>Bacteria</taxon>
        <taxon>Pseudomonadati</taxon>
        <taxon>Acidobacteriota</taxon>
        <taxon>Terriglobia</taxon>
        <taxon>Terriglobales</taxon>
        <taxon>Acidobacteriaceae</taxon>
        <taxon>Edaphobacter</taxon>
    </lineage>
</organism>
<evidence type="ECO:0000259" key="1">
    <source>
        <dbReference type="Pfam" id="PF16793"/>
    </source>
</evidence>
<dbReference type="InterPro" id="IPR039459">
    <property type="entry name" value="RepB-like_DNA_primase_dom"/>
</dbReference>
<dbReference type="RefSeq" id="WP_130423996.1">
    <property type="nucleotide sequence ID" value="NZ_SHKW01000002.1"/>
</dbReference>
<protein>
    <submittedName>
        <fullName evidence="2">DNA primase RepB-like protein</fullName>
    </submittedName>
</protein>
<gene>
    <name evidence="2" type="ORF">BDD14_5693</name>
</gene>
<reference evidence="2 3" key="1">
    <citation type="submission" date="2019-02" db="EMBL/GenBank/DDBJ databases">
        <title>Genomic Encyclopedia of Archaeal and Bacterial Type Strains, Phase II (KMG-II): from individual species to whole genera.</title>
        <authorList>
            <person name="Goeker M."/>
        </authorList>
    </citation>
    <scope>NUCLEOTIDE SEQUENCE [LARGE SCALE GENOMIC DNA]</scope>
    <source>
        <strain evidence="2 3">DSM 18101</strain>
    </source>
</reference>
<accession>A0A4Q7YGI2</accession>
<dbReference type="Pfam" id="PF16793">
    <property type="entry name" value="RepB_primase"/>
    <property type="match status" value="1"/>
</dbReference>
<evidence type="ECO:0000313" key="3">
    <source>
        <dbReference type="Proteomes" id="UP000292958"/>
    </source>
</evidence>